<comment type="caution">
    <text evidence="2">The sequence shown here is derived from an EMBL/GenBank/DDBJ whole genome shotgun (WGS) entry which is preliminary data.</text>
</comment>
<evidence type="ECO:0008006" key="4">
    <source>
        <dbReference type="Google" id="ProtNLM"/>
    </source>
</evidence>
<evidence type="ECO:0000313" key="3">
    <source>
        <dbReference type="Proteomes" id="UP000664369"/>
    </source>
</evidence>
<organism evidence="2 3">
    <name type="scientific">Hymenobacter negativus</name>
    <dbReference type="NCBI Taxonomy" id="2795026"/>
    <lineage>
        <taxon>Bacteria</taxon>
        <taxon>Pseudomonadati</taxon>
        <taxon>Bacteroidota</taxon>
        <taxon>Cytophagia</taxon>
        <taxon>Cytophagales</taxon>
        <taxon>Hymenobacteraceae</taxon>
        <taxon>Hymenobacter</taxon>
    </lineage>
</organism>
<keyword evidence="3" id="KW-1185">Reference proteome</keyword>
<keyword evidence="1" id="KW-0472">Membrane</keyword>
<feature type="transmembrane region" description="Helical" evidence="1">
    <location>
        <begin position="101"/>
        <end position="121"/>
    </location>
</feature>
<feature type="transmembrane region" description="Helical" evidence="1">
    <location>
        <begin position="56"/>
        <end position="80"/>
    </location>
</feature>
<name>A0ABS3QL51_9BACT</name>
<reference evidence="2 3" key="1">
    <citation type="submission" date="2021-03" db="EMBL/GenBank/DDBJ databases">
        <authorList>
            <person name="Kim M.K."/>
        </authorList>
    </citation>
    <scope>NUCLEOTIDE SEQUENCE [LARGE SCALE GENOMIC DNA]</scope>
    <source>
        <strain evidence="2 3">BT442</strain>
    </source>
</reference>
<protein>
    <recommendedName>
        <fullName evidence="4">DUF2127 domain-containing protein</fullName>
    </recommendedName>
</protein>
<accession>A0ABS3QL51</accession>
<sequence length="162" mass="17829">MGSAIICRFRLKHKRIMHLTKEGPTQEIAPPDQTSVEASSQSQRWLAIAQQVKDSITIVLMLSTGMLIFGVLFGIAIPGLALYCLRWKLVPEGARQVSSGWLWLLTLVHELICAVGFYSLGPPEDDFIVGHLDIGYGLGALVSLFALRSSGWLTPGKPQWRA</sequence>
<evidence type="ECO:0000313" key="2">
    <source>
        <dbReference type="EMBL" id="MBO2011410.1"/>
    </source>
</evidence>
<feature type="transmembrane region" description="Helical" evidence="1">
    <location>
        <begin position="127"/>
        <end position="147"/>
    </location>
</feature>
<keyword evidence="1" id="KW-1133">Transmembrane helix</keyword>
<keyword evidence="1" id="KW-0812">Transmembrane</keyword>
<evidence type="ECO:0000256" key="1">
    <source>
        <dbReference type="SAM" id="Phobius"/>
    </source>
</evidence>
<proteinExistence type="predicted"/>
<gene>
    <name evidence="2" type="ORF">J4E00_20265</name>
</gene>
<dbReference type="EMBL" id="JAGETZ010000011">
    <property type="protein sequence ID" value="MBO2011410.1"/>
    <property type="molecule type" value="Genomic_DNA"/>
</dbReference>
<dbReference type="Proteomes" id="UP000664369">
    <property type="component" value="Unassembled WGS sequence"/>
</dbReference>